<name>A0A6H5GWQ1_9HEMI</name>
<dbReference type="EMBL" id="CADCXU010021303">
    <property type="protein sequence ID" value="CAB0009011.1"/>
    <property type="molecule type" value="Genomic_DNA"/>
</dbReference>
<organism evidence="2 3">
    <name type="scientific">Nesidiocoris tenuis</name>
    <dbReference type="NCBI Taxonomy" id="355587"/>
    <lineage>
        <taxon>Eukaryota</taxon>
        <taxon>Metazoa</taxon>
        <taxon>Ecdysozoa</taxon>
        <taxon>Arthropoda</taxon>
        <taxon>Hexapoda</taxon>
        <taxon>Insecta</taxon>
        <taxon>Pterygota</taxon>
        <taxon>Neoptera</taxon>
        <taxon>Paraneoptera</taxon>
        <taxon>Hemiptera</taxon>
        <taxon>Heteroptera</taxon>
        <taxon>Panheteroptera</taxon>
        <taxon>Cimicomorpha</taxon>
        <taxon>Miridae</taxon>
        <taxon>Dicyphina</taxon>
        <taxon>Nesidiocoris</taxon>
    </lineage>
</organism>
<evidence type="ECO:0000313" key="2">
    <source>
        <dbReference type="EMBL" id="CAB0009011.1"/>
    </source>
</evidence>
<feature type="region of interest" description="Disordered" evidence="1">
    <location>
        <begin position="53"/>
        <end position="74"/>
    </location>
</feature>
<proteinExistence type="predicted"/>
<evidence type="ECO:0000313" key="3">
    <source>
        <dbReference type="Proteomes" id="UP000479000"/>
    </source>
</evidence>
<evidence type="ECO:0000256" key="1">
    <source>
        <dbReference type="SAM" id="MobiDB-lite"/>
    </source>
</evidence>
<protein>
    <submittedName>
        <fullName evidence="2">Uncharacterized protein</fullName>
    </submittedName>
</protein>
<sequence>MNLFSLTCTCLKTHHRYFLQVCGSTPVRMSSSLLYLLHPIRFEGRGINPISPSAPIQTSSSARSPIRQNGHRLGRPFEEVARMESFLRDNNNSPPSNSQFLVGVARPSYRYVNNLM</sequence>
<accession>A0A6H5GWQ1</accession>
<keyword evidence="3" id="KW-1185">Reference proteome</keyword>
<dbReference type="AlphaFoldDB" id="A0A6H5GWQ1"/>
<reference evidence="2 3" key="1">
    <citation type="submission" date="2020-02" db="EMBL/GenBank/DDBJ databases">
        <authorList>
            <person name="Ferguson B K."/>
        </authorList>
    </citation>
    <scope>NUCLEOTIDE SEQUENCE [LARGE SCALE GENOMIC DNA]</scope>
</reference>
<dbReference type="Proteomes" id="UP000479000">
    <property type="component" value="Unassembled WGS sequence"/>
</dbReference>
<feature type="compositionally biased region" description="Polar residues" evidence="1">
    <location>
        <begin position="53"/>
        <end position="67"/>
    </location>
</feature>
<gene>
    <name evidence="2" type="ORF">NTEN_LOCUS14204</name>
</gene>